<keyword evidence="2" id="KW-1185">Reference proteome</keyword>
<organism evidence="1 2">
    <name type="scientific">Naegleria lovaniensis</name>
    <name type="common">Amoeba</name>
    <dbReference type="NCBI Taxonomy" id="51637"/>
    <lineage>
        <taxon>Eukaryota</taxon>
        <taxon>Discoba</taxon>
        <taxon>Heterolobosea</taxon>
        <taxon>Tetramitia</taxon>
        <taxon>Eutetramitia</taxon>
        <taxon>Vahlkampfiidae</taxon>
        <taxon>Naegleria</taxon>
    </lineage>
</organism>
<dbReference type="AlphaFoldDB" id="A0AA88GCJ8"/>
<sequence>MSANNNSNVHNNQYEEPVAEGHKWLSEKWRVSNRPLRIRKNPLEVAPCRQGECESANQLMEFRQWMAREWAVYVAEVNLLREDVEQCWYKHGVDVIRHCQDKVKKYLHAVDEKTIREVRANLMEGKRAVE</sequence>
<proteinExistence type="predicted"/>
<comment type="caution">
    <text evidence="1">The sequence shown here is derived from an EMBL/GenBank/DDBJ whole genome shotgun (WGS) entry which is preliminary data.</text>
</comment>
<dbReference type="Proteomes" id="UP000816034">
    <property type="component" value="Unassembled WGS sequence"/>
</dbReference>
<name>A0AA88GCJ8_NAELO</name>
<dbReference type="RefSeq" id="XP_044544266.1">
    <property type="nucleotide sequence ID" value="XM_044685602.1"/>
</dbReference>
<reference evidence="1 2" key="1">
    <citation type="journal article" date="2018" name="BMC Genomics">
        <title>The genome of Naegleria lovaniensis, the basis for a comparative approach to unravel pathogenicity factors of the human pathogenic amoeba N. fowleri.</title>
        <authorList>
            <person name="Liechti N."/>
            <person name="Schurch N."/>
            <person name="Bruggmann R."/>
            <person name="Wittwer M."/>
        </authorList>
    </citation>
    <scope>NUCLEOTIDE SEQUENCE [LARGE SCALE GENOMIC DNA]</scope>
    <source>
        <strain evidence="1 2">ATCC 30569</strain>
    </source>
</reference>
<evidence type="ECO:0000313" key="1">
    <source>
        <dbReference type="EMBL" id="KAG2375092.1"/>
    </source>
</evidence>
<protein>
    <submittedName>
        <fullName evidence="1">Uncharacterized protein</fullName>
    </submittedName>
</protein>
<dbReference type="GeneID" id="68102550"/>
<evidence type="ECO:0000313" key="2">
    <source>
        <dbReference type="Proteomes" id="UP000816034"/>
    </source>
</evidence>
<dbReference type="EMBL" id="PYSW02000040">
    <property type="protein sequence ID" value="KAG2375092.1"/>
    <property type="molecule type" value="Genomic_DNA"/>
</dbReference>
<accession>A0AA88GCJ8</accession>
<gene>
    <name evidence="1" type="ORF">C9374_010096</name>
</gene>